<dbReference type="PRINTS" id="PR00758">
    <property type="entry name" value="ARSENICPUMP"/>
</dbReference>
<dbReference type="Proteomes" id="UP000000245">
    <property type="component" value="Chromosome"/>
</dbReference>
<feature type="transmembrane region" description="Helical" evidence="8">
    <location>
        <begin position="12"/>
        <end position="32"/>
    </location>
</feature>
<feature type="transmembrane region" description="Helical" evidence="8">
    <location>
        <begin position="68"/>
        <end position="85"/>
    </location>
</feature>
<feature type="transmembrane region" description="Helical" evidence="8">
    <location>
        <begin position="228"/>
        <end position="247"/>
    </location>
</feature>
<dbReference type="GO" id="GO:0015105">
    <property type="term" value="F:arsenite transmembrane transporter activity"/>
    <property type="evidence" value="ECO:0007669"/>
    <property type="project" value="InterPro"/>
</dbReference>
<evidence type="ECO:0000256" key="5">
    <source>
        <dbReference type="ARBA" id="ARBA00022692"/>
    </source>
</evidence>
<dbReference type="InterPro" id="IPR004680">
    <property type="entry name" value="Cit_transptr-like_dom"/>
</dbReference>
<evidence type="ECO:0000256" key="7">
    <source>
        <dbReference type="ARBA" id="ARBA00023136"/>
    </source>
</evidence>
<name>A5FVA0_ACICJ</name>
<feature type="transmembrane region" description="Helical" evidence="8">
    <location>
        <begin position="176"/>
        <end position="201"/>
    </location>
</feature>
<feature type="domain" description="Citrate transporter-like" evidence="9">
    <location>
        <begin position="34"/>
        <end position="361"/>
    </location>
</feature>
<organism evidence="10 11">
    <name type="scientific">Acidiphilium cryptum (strain JF-5)</name>
    <dbReference type="NCBI Taxonomy" id="349163"/>
    <lineage>
        <taxon>Bacteria</taxon>
        <taxon>Pseudomonadati</taxon>
        <taxon>Pseudomonadota</taxon>
        <taxon>Alphaproteobacteria</taxon>
        <taxon>Acetobacterales</taxon>
        <taxon>Acidocellaceae</taxon>
        <taxon>Acidiphilium</taxon>
    </lineage>
</organism>
<dbReference type="PANTHER" id="PTHR43302">
    <property type="entry name" value="TRANSPORTER ARSB-RELATED"/>
    <property type="match status" value="1"/>
</dbReference>
<dbReference type="RefSeq" id="WP_011941432.1">
    <property type="nucleotide sequence ID" value="NC_009484.1"/>
</dbReference>
<dbReference type="STRING" id="349163.Acry_0305"/>
<evidence type="ECO:0000313" key="11">
    <source>
        <dbReference type="Proteomes" id="UP000000245"/>
    </source>
</evidence>
<feature type="transmembrane region" description="Helical" evidence="8">
    <location>
        <begin position="271"/>
        <end position="293"/>
    </location>
</feature>
<evidence type="ECO:0000313" key="10">
    <source>
        <dbReference type="EMBL" id="ABQ29532.1"/>
    </source>
</evidence>
<proteinExistence type="inferred from homology"/>
<keyword evidence="6 8" id="KW-1133">Transmembrane helix</keyword>
<feature type="transmembrane region" description="Helical" evidence="8">
    <location>
        <begin position="349"/>
        <end position="374"/>
    </location>
</feature>
<protein>
    <submittedName>
        <fullName evidence="10">Transporter, YbiR family</fullName>
    </submittedName>
</protein>
<reference evidence="10 11" key="1">
    <citation type="submission" date="2007-05" db="EMBL/GenBank/DDBJ databases">
        <title>Complete sequence of chromosome of Acidiphilium cryptum JF-5.</title>
        <authorList>
            <consortium name="US DOE Joint Genome Institute"/>
            <person name="Copeland A."/>
            <person name="Lucas S."/>
            <person name="Lapidus A."/>
            <person name="Barry K."/>
            <person name="Detter J.C."/>
            <person name="Glavina del Rio T."/>
            <person name="Hammon N."/>
            <person name="Israni S."/>
            <person name="Dalin E."/>
            <person name="Tice H."/>
            <person name="Pitluck S."/>
            <person name="Sims D."/>
            <person name="Brettin T."/>
            <person name="Bruce D."/>
            <person name="Han C."/>
            <person name="Schmutz J."/>
            <person name="Larimer F."/>
            <person name="Land M."/>
            <person name="Hauser L."/>
            <person name="Kyrpides N."/>
            <person name="Kim E."/>
            <person name="Magnuson T."/>
            <person name="Richardson P."/>
        </authorList>
    </citation>
    <scope>NUCLEOTIDE SEQUENCE [LARGE SCALE GENOMIC DNA]</scope>
    <source>
        <strain evidence="10 11">JF-5</strain>
    </source>
</reference>
<dbReference type="EMBL" id="CP000697">
    <property type="protein sequence ID" value="ABQ29532.1"/>
    <property type="molecule type" value="Genomic_DNA"/>
</dbReference>
<keyword evidence="7 8" id="KW-0472">Membrane</keyword>
<feature type="transmembrane region" description="Helical" evidence="8">
    <location>
        <begin position="105"/>
        <end position="132"/>
    </location>
</feature>
<keyword evidence="11" id="KW-1185">Reference proteome</keyword>
<accession>A5FVA0</accession>
<dbReference type="AlphaFoldDB" id="A5FVA0"/>
<gene>
    <name evidence="10" type="ordered locus">Acry_0305</name>
</gene>
<dbReference type="eggNOG" id="COG1055">
    <property type="taxonomic scope" value="Bacteria"/>
</dbReference>
<evidence type="ECO:0000259" key="9">
    <source>
        <dbReference type="Pfam" id="PF03600"/>
    </source>
</evidence>
<dbReference type="HOGENOM" id="CLU_011920_3_0_5"/>
<feature type="transmembrane region" description="Helical" evidence="8">
    <location>
        <begin position="314"/>
        <end position="337"/>
    </location>
</feature>
<evidence type="ECO:0000256" key="1">
    <source>
        <dbReference type="ARBA" id="ARBA00004651"/>
    </source>
</evidence>
<keyword evidence="5 8" id="KW-0812">Transmembrane</keyword>
<evidence type="ECO:0000256" key="8">
    <source>
        <dbReference type="SAM" id="Phobius"/>
    </source>
</evidence>
<sequence>MHGDLFGSWQPAATVVIFALTYAGVALGRLPFFRLDRAGIAFVGAVLMVASGALTLRQAVAAIDFDTIALLLGMMILAAALRRAGFFERITGAVLSRASGTDALLALTVAMAGLLSAVLVNDTVCVVLTPLVLEACRAGRKQPLPYLVALATASNVGSVATITGNPQNMIIGSLSGIGYAAFAGALVPVALLGLPIVFLVIRLLHRAGFEALTAPAASAARRRPHGGLIGKSVVLLVLFVIACLGGMRPAEAALVAAALIMLTPGVKSQRLLAGVDWSLLLMFAGLFVVVAALQREVIGAAVIGRVAALHPGRPAVLVPLTAILSNLVSNVPAVLVLRPFIAHLADPRQAWLIVAMASTLAGNLTLPGSVANLIVAERARAAGVRIGFGDYLKFGLPITVLTIALGTAWLVGIG</sequence>
<keyword evidence="3" id="KW-0813">Transport</keyword>
<dbReference type="PANTHER" id="PTHR43302:SF5">
    <property type="entry name" value="TRANSPORTER ARSB-RELATED"/>
    <property type="match status" value="1"/>
</dbReference>
<dbReference type="CDD" id="cd01117">
    <property type="entry name" value="YbiR_permease"/>
    <property type="match status" value="1"/>
</dbReference>
<keyword evidence="4" id="KW-1003">Cell membrane</keyword>
<feature type="transmembrane region" description="Helical" evidence="8">
    <location>
        <begin position="394"/>
        <end position="413"/>
    </location>
</feature>
<evidence type="ECO:0000256" key="3">
    <source>
        <dbReference type="ARBA" id="ARBA00022448"/>
    </source>
</evidence>
<dbReference type="GO" id="GO:0005886">
    <property type="term" value="C:plasma membrane"/>
    <property type="evidence" value="ECO:0007669"/>
    <property type="project" value="UniProtKB-SubCell"/>
</dbReference>
<dbReference type="InterPro" id="IPR000802">
    <property type="entry name" value="Arsenical_pump_ArsB"/>
</dbReference>
<dbReference type="KEGG" id="acr:Acry_0305"/>
<dbReference type="Pfam" id="PF03600">
    <property type="entry name" value="CitMHS"/>
    <property type="match status" value="1"/>
</dbReference>
<evidence type="ECO:0000256" key="2">
    <source>
        <dbReference type="ARBA" id="ARBA00009843"/>
    </source>
</evidence>
<feature type="transmembrane region" description="Helical" evidence="8">
    <location>
        <begin position="38"/>
        <end position="56"/>
    </location>
</feature>
<evidence type="ECO:0000256" key="4">
    <source>
        <dbReference type="ARBA" id="ARBA00022475"/>
    </source>
</evidence>
<evidence type="ECO:0000256" key="6">
    <source>
        <dbReference type="ARBA" id="ARBA00022989"/>
    </source>
</evidence>
<comment type="similarity">
    <text evidence="2">Belongs to the CitM (TC 2.A.11) transporter family.</text>
</comment>
<comment type="subcellular location">
    <subcellularLocation>
        <location evidence="1">Cell membrane</location>
        <topology evidence="1">Multi-pass membrane protein</topology>
    </subcellularLocation>
</comment>